<dbReference type="PANTHER" id="PTHR47481:SF31">
    <property type="entry name" value="OS01G0873500 PROTEIN"/>
    <property type="match status" value="1"/>
</dbReference>
<dbReference type="Proteomes" id="UP000233837">
    <property type="component" value="Unassembled WGS sequence"/>
</dbReference>
<evidence type="ECO:0000313" key="2">
    <source>
        <dbReference type="EMBL" id="PKU59974.1"/>
    </source>
</evidence>
<protein>
    <submittedName>
        <fullName evidence="2">Retrovirus-related Pol polyprotein from transposon TNT 1-94</fullName>
    </submittedName>
</protein>
<accession>A0A2I0V992</accession>
<organism evidence="2 3">
    <name type="scientific">Dendrobium catenatum</name>
    <dbReference type="NCBI Taxonomy" id="906689"/>
    <lineage>
        <taxon>Eukaryota</taxon>
        <taxon>Viridiplantae</taxon>
        <taxon>Streptophyta</taxon>
        <taxon>Embryophyta</taxon>
        <taxon>Tracheophyta</taxon>
        <taxon>Spermatophyta</taxon>
        <taxon>Magnoliopsida</taxon>
        <taxon>Liliopsida</taxon>
        <taxon>Asparagales</taxon>
        <taxon>Orchidaceae</taxon>
        <taxon>Epidendroideae</taxon>
        <taxon>Malaxideae</taxon>
        <taxon>Dendrobiinae</taxon>
        <taxon>Dendrobium</taxon>
    </lineage>
</organism>
<dbReference type="PANTHER" id="PTHR47481">
    <property type="match status" value="1"/>
</dbReference>
<dbReference type="EMBL" id="KZ504025">
    <property type="protein sequence ID" value="PKU59974.1"/>
    <property type="molecule type" value="Genomic_DNA"/>
</dbReference>
<evidence type="ECO:0000256" key="1">
    <source>
        <dbReference type="SAM" id="MobiDB-lite"/>
    </source>
</evidence>
<name>A0A2I0V992_9ASPA</name>
<evidence type="ECO:0000313" key="3">
    <source>
        <dbReference type="Proteomes" id="UP000233837"/>
    </source>
</evidence>
<proteinExistence type="predicted"/>
<gene>
    <name evidence="2" type="ORF">MA16_Dca024463</name>
</gene>
<sequence>MNQYLTEIKSLVDQIASVGSTIDTEDIILYILNELPPTYKSFKIAIRTMLTPISLDQLYPLLLSEEVNLAAEAIRSALATDPNMTLFSYRGRGRRSRGRSSTTQSSNPITANSAPVICQICLKRGHSAQNCWHRLNTQYTPSS</sequence>
<dbReference type="Pfam" id="PF14223">
    <property type="entry name" value="Retrotran_gag_2"/>
    <property type="match status" value="1"/>
</dbReference>
<feature type="region of interest" description="Disordered" evidence="1">
    <location>
        <begin position="89"/>
        <end position="109"/>
    </location>
</feature>
<reference evidence="2 3" key="1">
    <citation type="journal article" date="2016" name="Sci. Rep.">
        <title>The Dendrobium catenatum Lindl. genome sequence provides insights into polysaccharide synthase, floral development and adaptive evolution.</title>
        <authorList>
            <person name="Zhang G.Q."/>
            <person name="Xu Q."/>
            <person name="Bian C."/>
            <person name="Tsai W.C."/>
            <person name="Yeh C.M."/>
            <person name="Liu K.W."/>
            <person name="Yoshida K."/>
            <person name="Zhang L.S."/>
            <person name="Chang S.B."/>
            <person name="Chen F."/>
            <person name="Shi Y."/>
            <person name="Su Y.Y."/>
            <person name="Zhang Y.Q."/>
            <person name="Chen L.J."/>
            <person name="Yin Y."/>
            <person name="Lin M."/>
            <person name="Huang H."/>
            <person name="Deng H."/>
            <person name="Wang Z.W."/>
            <person name="Zhu S.L."/>
            <person name="Zhao X."/>
            <person name="Deng C."/>
            <person name="Niu S.C."/>
            <person name="Huang J."/>
            <person name="Wang M."/>
            <person name="Liu G.H."/>
            <person name="Yang H.J."/>
            <person name="Xiao X.J."/>
            <person name="Hsiao Y.Y."/>
            <person name="Wu W.L."/>
            <person name="Chen Y.Y."/>
            <person name="Mitsuda N."/>
            <person name="Ohme-Takagi M."/>
            <person name="Luo Y.B."/>
            <person name="Van de Peer Y."/>
            <person name="Liu Z.J."/>
        </authorList>
    </citation>
    <scope>NUCLEOTIDE SEQUENCE [LARGE SCALE GENOMIC DNA]</scope>
    <source>
        <tissue evidence="2">The whole plant</tissue>
    </source>
</reference>
<dbReference type="AlphaFoldDB" id="A0A2I0V992"/>
<reference evidence="2 3" key="2">
    <citation type="journal article" date="2017" name="Nature">
        <title>The Apostasia genome and the evolution of orchids.</title>
        <authorList>
            <person name="Zhang G.Q."/>
            <person name="Liu K.W."/>
            <person name="Li Z."/>
            <person name="Lohaus R."/>
            <person name="Hsiao Y.Y."/>
            <person name="Niu S.C."/>
            <person name="Wang J.Y."/>
            <person name="Lin Y.C."/>
            <person name="Xu Q."/>
            <person name="Chen L.J."/>
            <person name="Yoshida K."/>
            <person name="Fujiwara S."/>
            <person name="Wang Z.W."/>
            <person name="Zhang Y.Q."/>
            <person name="Mitsuda N."/>
            <person name="Wang M."/>
            <person name="Liu G.H."/>
            <person name="Pecoraro L."/>
            <person name="Huang H.X."/>
            <person name="Xiao X.J."/>
            <person name="Lin M."/>
            <person name="Wu X.Y."/>
            <person name="Wu W.L."/>
            <person name="Chen Y.Y."/>
            <person name="Chang S.B."/>
            <person name="Sakamoto S."/>
            <person name="Ohme-Takagi M."/>
            <person name="Yagi M."/>
            <person name="Zeng S.J."/>
            <person name="Shen C.Y."/>
            <person name="Yeh C.M."/>
            <person name="Luo Y.B."/>
            <person name="Tsai W.C."/>
            <person name="Van de Peer Y."/>
            <person name="Liu Z.J."/>
        </authorList>
    </citation>
    <scope>NUCLEOTIDE SEQUENCE [LARGE SCALE GENOMIC DNA]</scope>
    <source>
        <tissue evidence="2">The whole plant</tissue>
    </source>
</reference>
<keyword evidence="3" id="KW-1185">Reference proteome</keyword>